<dbReference type="AlphaFoldDB" id="A0A653C2F6"/>
<sequence>MLWSSHISVALLWPNMPVECALPELSIKEPRCTKL</sequence>
<evidence type="ECO:0000313" key="2">
    <source>
        <dbReference type="Proteomes" id="UP000410492"/>
    </source>
</evidence>
<organism evidence="1 2">
    <name type="scientific">Callosobruchus maculatus</name>
    <name type="common">Southern cowpea weevil</name>
    <name type="synonym">Pulse bruchid</name>
    <dbReference type="NCBI Taxonomy" id="64391"/>
    <lineage>
        <taxon>Eukaryota</taxon>
        <taxon>Metazoa</taxon>
        <taxon>Ecdysozoa</taxon>
        <taxon>Arthropoda</taxon>
        <taxon>Hexapoda</taxon>
        <taxon>Insecta</taxon>
        <taxon>Pterygota</taxon>
        <taxon>Neoptera</taxon>
        <taxon>Endopterygota</taxon>
        <taxon>Coleoptera</taxon>
        <taxon>Polyphaga</taxon>
        <taxon>Cucujiformia</taxon>
        <taxon>Chrysomeloidea</taxon>
        <taxon>Chrysomelidae</taxon>
        <taxon>Bruchinae</taxon>
        <taxon>Bruchini</taxon>
        <taxon>Callosobruchus</taxon>
    </lineage>
</organism>
<keyword evidence="2" id="KW-1185">Reference proteome</keyword>
<gene>
    <name evidence="1" type="ORF">CALMAC_LOCUS5192</name>
</gene>
<protein>
    <submittedName>
        <fullName evidence="1">Uncharacterized protein</fullName>
    </submittedName>
</protein>
<reference evidence="1 2" key="1">
    <citation type="submission" date="2019-01" db="EMBL/GenBank/DDBJ databases">
        <authorList>
            <person name="Sayadi A."/>
        </authorList>
    </citation>
    <scope>NUCLEOTIDE SEQUENCE [LARGE SCALE GENOMIC DNA]</scope>
</reference>
<evidence type="ECO:0000313" key="1">
    <source>
        <dbReference type="EMBL" id="VEN41329.1"/>
    </source>
</evidence>
<dbReference type="Proteomes" id="UP000410492">
    <property type="component" value="Unassembled WGS sequence"/>
</dbReference>
<dbReference type="EMBL" id="CAACVG010006735">
    <property type="protein sequence ID" value="VEN41329.1"/>
    <property type="molecule type" value="Genomic_DNA"/>
</dbReference>
<accession>A0A653C2F6</accession>
<name>A0A653C2F6_CALMS</name>
<proteinExistence type="predicted"/>